<dbReference type="EMBL" id="LQXD01000062">
    <property type="protein sequence ID" value="OIJ20949.1"/>
    <property type="molecule type" value="Genomic_DNA"/>
</dbReference>
<dbReference type="EMBL" id="CP063356">
    <property type="protein sequence ID" value="QOY38135.1"/>
    <property type="molecule type" value="Genomic_DNA"/>
</dbReference>
<reference evidence="1 3" key="1">
    <citation type="submission" date="2016-10" db="EMBL/GenBank/DDBJ databases">
        <title>Draft genome sequences of four alkaliphilic bacteria belonging to the Anaerobacillus genus.</title>
        <authorList>
            <person name="Bassil N.M."/>
            <person name="Lloyd J.R."/>
        </authorList>
    </citation>
    <scope>NUCLEOTIDE SEQUENCE [LARGE SCALE GENOMIC DNA]</scope>
    <source>
        <strain evidence="1 3">NB2006</strain>
    </source>
</reference>
<dbReference type="Proteomes" id="UP000180175">
    <property type="component" value="Chromosome"/>
</dbReference>
<dbReference type="RefSeq" id="WP_071316426.1">
    <property type="nucleotide sequence ID" value="NZ_CP063356.2"/>
</dbReference>
<organism evidence="1 3">
    <name type="scientific">Anaerobacillus isosaccharinicus</name>
    <dbReference type="NCBI Taxonomy" id="1532552"/>
    <lineage>
        <taxon>Bacteria</taxon>
        <taxon>Bacillati</taxon>
        <taxon>Bacillota</taxon>
        <taxon>Bacilli</taxon>
        <taxon>Bacillales</taxon>
        <taxon>Bacillaceae</taxon>
        <taxon>Anaerobacillus</taxon>
    </lineage>
</organism>
<evidence type="ECO:0000313" key="3">
    <source>
        <dbReference type="Proteomes" id="UP000180175"/>
    </source>
</evidence>
<name>A0A1S2M892_9BACI</name>
<gene>
    <name evidence="2" type="ORF">AWH56_011705</name>
    <name evidence="1" type="ORF">AWH56_06865</name>
</gene>
<evidence type="ECO:0000313" key="1">
    <source>
        <dbReference type="EMBL" id="OIJ20949.1"/>
    </source>
</evidence>
<reference evidence="2 3" key="2">
    <citation type="journal article" date="2017" name="Genome Announc.">
        <title>Draft Genome Sequences of Four Alkaliphilic Bacteria Belonging to the Anaerobacillus Genus.</title>
        <authorList>
            <person name="Bassil N.M."/>
            <person name="Lloyd J.R."/>
        </authorList>
    </citation>
    <scope>NUCLEOTIDE SEQUENCE [LARGE SCALE GENOMIC DNA]</scope>
    <source>
        <strain evidence="2 3">NB2006</strain>
    </source>
</reference>
<dbReference type="KEGG" id="aia:AWH56_011705"/>
<keyword evidence="3" id="KW-1185">Reference proteome</keyword>
<dbReference type="AlphaFoldDB" id="A0A1S2M892"/>
<sequence>MKYKFAFFSVFVWALLILAGCLNNESEIQEVVKSPGQISIVMEGQGMVVNVKNTGTGYIVSKELTKTLLQYIN</sequence>
<protein>
    <submittedName>
        <fullName evidence="1">Uncharacterized protein</fullName>
    </submittedName>
</protein>
<proteinExistence type="predicted"/>
<reference evidence="2" key="4">
    <citation type="submission" date="2020-10" db="EMBL/GenBank/DDBJ databases">
        <authorList>
            <person name="Bassil N.M."/>
            <person name="Lloyd J.R."/>
        </authorList>
    </citation>
    <scope>NUCLEOTIDE SEQUENCE</scope>
    <source>
        <strain evidence="2">NB2006</strain>
    </source>
</reference>
<accession>A0A1S2M892</accession>
<dbReference type="PROSITE" id="PS51257">
    <property type="entry name" value="PROKAR_LIPOPROTEIN"/>
    <property type="match status" value="1"/>
</dbReference>
<reference evidence="2 3" key="3">
    <citation type="journal article" date="2019" name="Int. J. Syst. Evol. Microbiol.">
        <title>Anaerobacillus isosaccharinicus sp. nov., an alkaliphilic bacterium which degrades isosaccharinic acid.</title>
        <authorList>
            <person name="Bassil N.M."/>
            <person name="Lloyd J.R."/>
        </authorList>
    </citation>
    <scope>NUCLEOTIDE SEQUENCE [LARGE SCALE GENOMIC DNA]</scope>
    <source>
        <strain evidence="2 3">NB2006</strain>
    </source>
</reference>
<evidence type="ECO:0000313" key="2">
    <source>
        <dbReference type="EMBL" id="QOY38135.1"/>
    </source>
</evidence>